<evidence type="ECO:0000256" key="1">
    <source>
        <dbReference type="SAM" id="MobiDB-lite"/>
    </source>
</evidence>
<reference evidence="3 4" key="1">
    <citation type="journal article" date="2015" name="BMC Genomics">
        <title>Gene expression during zombie ant biting behavior reflects the complexity underlying fungal parasitic behavioral manipulation.</title>
        <authorList>
            <person name="de Bekker C."/>
            <person name="Ohm R.A."/>
            <person name="Loreto R.G."/>
            <person name="Sebastian A."/>
            <person name="Albert I."/>
            <person name="Merrow M."/>
            <person name="Brachmann A."/>
            <person name="Hughes D.P."/>
        </authorList>
    </citation>
    <scope>NUCLEOTIDE SEQUENCE [LARGE SCALE GENOMIC DNA]</scope>
    <source>
        <strain evidence="3 4">SC16a</strain>
    </source>
</reference>
<gene>
    <name evidence="3" type="ORF">XA68_13825</name>
</gene>
<accession>A0A2A9PNK3</accession>
<evidence type="ECO:0000256" key="2">
    <source>
        <dbReference type="SAM" id="Phobius"/>
    </source>
</evidence>
<name>A0A2A9PNK3_OPHUN</name>
<feature type="compositionally biased region" description="Acidic residues" evidence="1">
    <location>
        <begin position="81"/>
        <end position="98"/>
    </location>
</feature>
<keyword evidence="2" id="KW-0472">Membrane</keyword>
<evidence type="ECO:0000313" key="3">
    <source>
        <dbReference type="EMBL" id="PFH62386.1"/>
    </source>
</evidence>
<dbReference type="Proteomes" id="UP000037136">
    <property type="component" value="Unassembled WGS sequence"/>
</dbReference>
<dbReference type="AlphaFoldDB" id="A0A2A9PNK3"/>
<sequence length="166" mass="17761">MSTATDKPERHCLNPHFNFSEEPLQMSFFRILFLPFAVLGAALLSLTRASTSVDSMILLGGQQADVAFVPREESQASIDVDSGEEEVDEDQEAEEDDGIGEQVVEGHSALNTLFGRQAFFCLTSSLRGGKCDSSKCEGRTQCQLAAVIAIAGQCPIFVADASSGHG</sequence>
<evidence type="ECO:0000313" key="4">
    <source>
        <dbReference type="Proteomes" id="UP000037136"/>
    </source>
</evidence>
<comment type="caution">
    <text evidence="3">The sequence shown here is derived from an EMBL/GenBank/DDBJ whole genome shotgun (WGS) entry which is preliminary data.</text>
</comment>
<feature type="region of interest" description="Disordered" evidence="1">
    <location>
        <begin position="73"/>
        <end position="98"/>
    </location>
</feature>
<protein>
    <submittedName>
        <fullName evidence="3">Uncharacterized protein</fullName>
    </submittedName>
</protein>
<reference evidence="3 4" key="2">
    <citation type="journal article" date="2017" name="Sci. Rep.">
        <title>Ant-infecting Ophiocordyceps genomes reveal a high diversity of potential behavioral manipulation genes and a possible major role for enterotoxins.</title>
        <authorList>
            <person name="de Bekker C."/>
            <person name="Ohm R.A."/>
            <person name="Evans H.C."/>
            <person name="Brachmann A."/>
            <person name="Hughes D.P."/>
        </authorList>
    </citation>
    <scope>NUCLEOTIDE SEQUENCE [LARGE SCALE GENOMIC DNA]</scope>
    <source>
        <strain evidence="3 4">SC16a</strain>
    </source>
</reference>
<keyword evidence="2" id="KW-0812">Transmembrane</keyword>
<keyword evidence="4" id="KW-1185">Reference proteome</keyword>
<feature type="transmembrane region" description="Helical" evidence="2">
    <location>
        <begin position="27"/>
        <end position="46"/>
    </location>
</feature>
<dbReference type="EMBL" id="LAZP02000030">
    <property type="protein sequence ID" value="PFH62386.1"/>
    <property type="molecule type" value="Genomic_DNA"/>
</dbReference>
<organism evidence="3 4">
    <name type="scientific">Ophiocordyceps unilateralis</name>
    <name type="common">Zombie-ant fungus</name>
    <name type="synonym">Torrubia unilateralis</name>
    <dbReference type="NCBI Taxonomy" id="268505"/>
    <lineage>
        <taxon>Eukaryota</taxon>
        <taxon>Fungi</taxon>
        <taxon>Dikarya</taxon>
        <taxon>Ascomycota</taxon>
        <taxon>Pezizomycotina</taxon>
        <taxon>Sordariomycetes</taxon>
        <taxon>Hypocreomycetidae</taxon>
        <taxon>Hypocreales</taxon>
        <taxon>Ophiocordycipitaceae</taxon>
        <taxon>Ophiocordyceps</taxon>
    </lineage>
</organism>
<keyword evidence="2" id="KW-1133">Transmembrane helix</keyword>
<proteinExistence type="predicted"/>